<dbReference type="EMBL" id="CP106881">
    <property type="protein sequence ID" value="UYG52258.1"/>
    <property type="molecule type" value="Genomic_DNA"/>
</dbReference>
<dbReference type="Gene3D" id="3.40.190.10">
    <property type="entry name" value="Periplasmic binding protein-like II"/>
    <property type="match status" value="1"/>
</dbReference>
<dbReference type="PIRSF" id="PIRSF017082">
    <property type="entry name" value="YflP"/>
    <property type="match status" value="1"/>
</dbReference>
<keyword evidence="2" id="KW-0732">Signal</keyword>
<feature type="chain" id="PRO_5045975765" evidence="2">
    <location>
        <begin position="31"/>
        <end position="333"/>
    </location>
</feature>
<accession>A0ABY6GB32</accession>
<dbReference type="InterPro" id="IPR005064">
    <property type="entry name" value="BUG"/>
</dbReference>
<organism evidence="3 4">
    <name type="scientific">Comamonas endophytica</name>
    <dbReference type="NCBI Taxonomy" id="2949090"/>
    <lineage>
        <taxon>Bacteria</taxon>
        <taxon>Pseudomonadati</taxon>
        <taxon>Pseudomonadota</taxon>
        <taxon>Betaproteobacteria</taxon>
        <taxon>Burkholderiales</taxon>
        <taxon>Comamonadaceae</taxon>
        <taxon>Comamonas</taxon>
    </lineage>
</organism>
<dbReference type="Proteomes" id="UP001162800">
    <property type="component" value="Chromosome"/>
</dbReference>
<evidence type="ECO:0000256" key="2">
    <source>
        <dbReference type="SAM" id="SignalP"/>
    </source>
</evidence>
<protein>
    <submittedName>
        <fullName evidence="3">Tripartite tricarboxylate transporter substrate binding protein</fullName>
    </submittedName>
</protein>
<gene>
    <name evidence="3" type="ORF">M9799_03185</name>
</gene>
<keyword evidence="4" id="KW-1185">Reference proteome</keyword>
<evidence type="ECO:0000256" key="1">
    <source>
        <dbReference type="ARBA" id="ARBA00006987"/>
    </source>
</evidence>
<dbReference type="PANTHER" id="PTHR42928">
    <property type="entry name" value="TRICARBOXYLATE-BINDING PROTEIN"/>
    <property type="match status" value="1"/>
</dbReference>
<dbReference type="Pfam" id="PF03401">
    <property type="entry name" value="TctC"/>
    <property type="match status" value="1"/>
</dbReference>
<dbReference type="PANTHER" id="PTHR42928:SF5">
    <property type="entry name" value="BLR1237 PROTEIN"/>
    <property type="match status" value="1"/>
</dbReference>
<name>A0ABY6GB32_9BURK</name>
<comment type="similarity">
    <text evidence="1">Belongs to the UPF0065 (bug) family.</text>
</comment>
<reference evidence="3" key="1">
    <citation type="submission" date="2022-09" db="EMBL/GenBank/DDBJ databases">
        <title>The complete genome of Acidovorax sp. 5MLIR.</title>
        <authorList>
            <person name="Liu L."/>
            <person name="Yue J."/>
            <person name="Yang F."/>
            <person name="Yuan J."/>
            <person name="Li L."/>
        </authorList>
    </citation>
    <scope>NUCLEOTIDE SEQUENCE</scope>
    <source>
        <strain evidence="3">5MLIR</strain>
    </source>
</reference>
<dbReference type="Gene3D" id="3.40.190.150">
    <property type="entry name" value="Bordetella uptake gene, domain 1"/>
    <property type="match status" value="1"/>
</dbReference>
<dbReference type="CDD" id="cd07012">
    <property type="entry name" value="PBP2_Bug_TTT"/>
    <property type="match status" value="1"/>
</dbReference>
<dbReference type="InterPro" id="IPR042100">
    <property type="entry name" value="Bug_dom1"/>
</dbReference>
<feature type="signal peptide" evidence="2">
    <location>
        <begin position="1"/>
        <end position="30"/>
    </location>
</feature>
<dbReference type="SUPFAM" id="SSF53850">
    <property type="entry name" value="Periplasmic binding protein-like II"/>
    <property type="match status" value="1"/>
</dbReference>
<evidence type="ECO:0000313" key="4">
    <source>
        <dbReference type="Proteomes" id="UP001162800"/>
    </source>
</evidence>
<proteinExistence type="inferred from homology"/>
<evidence type="ECO:0000313" key="3">
    <source>
        <dbReference type="EMBL" id="UYG52258.1"/>
    </source>
</evidence>
<dbReference type="RefSeq" id="WP_231044201.1">
    <property type="nucleotide sequence ID" value="NZ_CP106881.1"/>
</dbReference>
<sequence>MSGFANLSRRRIAALSAGMLLAIASGLVTAAAEAPWPNKPITLVVPYPPGGTNDNVARLIAEQVSARAGQPVVIEYKPGAGGTIGAQFVARAKPDGYTLLNASIGNLAIAPQLMPVQFDSFKSFQSIAYIGAGITTFAVRPDFPARNLQELVAYAKKHPISLGTSGVGTPGHMAGVYFQQLTGIQMTHVPYKGSAAAINDAIGGHVDLVIDPLSTTFVRAEKLKALAYFGTKTPPEGLRGVQSVAQQGFAQWDDAFGGSFFWTAPAGIPEAVQRKLTGWVLEALAAPEVRQALVQVQVSAAPADAAATTGIVHRMHGLAKDIFATQQPVAQAK</sequence>